<protein>
    <submittedName>
        <fullName evidence="1">Uncharacterized protein</fullName>
    </submittedName>
</protein>
<dbReference type="Proteomes" id="UP000188354">
    <property type="component" value="Chromosome LG03"/>
</dbReference>
<proteinExistence type="predicted"/>
<dbReference type="EMBL" id="CM007363">
    <property type="protein sequence ID" value="OIW15119.1"/>
    <property type="molecule type" value="Genomic_DNA"/>
</dbReference>
<accession>A0A4P1RNX1</accession>
<evidence type="ECO:0000313" key="2">
    <source>
        <dbReference type="Proteomes" id="UP000188354"/>
    </source>
</evidence>
<dbReference type="Gramene" id="OIW15119">
    <property type="protein sequence ID" value="OIW15119"/>
    <property type="gene ID" value="TanjilG_08606"/>
</dbReference>
<dbReference type="AlphaFoldDB" id="A0A4P1RNX1"/>
<gene>
    <name evidence="1" type="ORF">TanjilG_08606</name>
</gene>
<organism evidence="1 2">
    <name type="scientific">Lupinus angustifolius</name>
    <name type="common">Narrow-leaved blue lupine</name>
    <dbReference type="NCBI Taxonomy" id="3871"/>
    <lineage>
        <taxon>Eukaryota</taxon>
        <taxon>Viridiplantae</taxon>
        <taxon>Streptophyta</taxon>
        <taxon>Embryophyta</taxon>
        <taxon>Tracheophyta</taxon>
        <taxon>Spermatophyta</taxon>
        <taxon>Magnoliopsida</taxon>
        <taxon>eudicotyledons</taxon>
        <taxon>Gunneridae</taxon>
        <taxon>Pentapetalae</taxon>
        <taxon>rosids</taxon>
        <taxon>fabids</taxon>
        <taxon>Fabales</taxon>
        <taxon>Fabaceae</taxon>
        <taxon>Papilionoideae</taxon>
        <taxon>50 kb inversion clade</taxon>
        <taxon>genistoids sensu lato</taxon>
        <taxon>core genistoids</taxon>
        <taxon>Genisteae</taxon>
        <taxon>Lupinus</taxon>
    </lineage>
</organism>
<keyword evidence="2" id="KW-1185">Reference proteome</keyword>
<name>A0A4P1RNX1_LUPAN</name>
<sequence length="148" mass="16645">MMICSSLCRHALKYSKLPENLRLLLYSTLAELIKMLKSVPICELQKKHKDTISGHLATFGHCSLSNVWLDEVEACINQPLHAADAHRLQALRDLELQYSKSNDILKREISSMSSLLEVGKANLLDVMTQKQNLLSGSSSYNAFFPLDI</sequence>
<evidence type="ECO:0000313" key="1">
    <source>
        <dbReference type="EMBL" id="OIW15119.1"/>
    </source>
</evidence>
<reference evidence="1 2" key="1">
    <citation type="journal article" date="2017" name="Plant Biotechnol. J.">
        <title>A comprehensive draft genome sequence for lupin (Lupinus angustifolius), an emerging health food: insights into plant-microbe interactions and legume evolution.</title>
        <authorList>
            <person name="Hane J.K."/>
            <person name="Ming Y."/>
            <person name="Kamphuis L.G."/>
            <person name="Nelson M.N."/>
            <person name="Garg G."/>
            <person name="Atkins C.A."/>
            <person name="Bayer P.E."/>
            <person name="Bravo A."/>
            <person name="Bringans S."/>
            <person name="Cannon S."/>
            <person name="Edwards D."/>
            <person name="Foley R."/>
            <person name="Gao L.L."/>
            <person name="Harrison M.J."/>
            <person name="Huang W."/>
            <person name="Hurgobin B."/>
            <person name="Li S."/>
            <person name="Liu C.W."/>
            <person name="McGrath A."/>
            <person name="Morahan G."/>
            <person name="Murray J."/>
            <person name="Weller J."/>
            <person name="Jian J."/>
            <person name="Singh K.B."/>
        </authorList>
    </citation>
    <scope>NUCLEOTIDE SEQUENCE [LARGE SCALE GENOMIC DNA]</scope>
    <source>
        <strain evidence="2">cv. Tanjil</strain>
        <tissue evidence="1">Whole plant</tissue>
    </source>
</reference>